<keyword evidence="2" id="KW-1185">Reference proteome</keyword>
<sequence>QDTRRSTMFSGSAINDFFGMLAKALGTGSSYTFPPIN</sequence>
<protein>
    <submittedName>
        <fullName evidence="1">Uncharacterized protein</fullName>
    </submittedName>
</protein>
<evidence type="ECO:0000313" key="1">
    <source>
        <dbReference type="EMBL" id="GAP33501.1"/>
    </source>
</evidence>
<accession>A0ABC9Z7Z6</accession>
<reference evidence="2" key="1">
    <citation type="submission" date="2015-07" db="EMBL/GenBank/DDBJ databases">
        <title>Nocardia seriolae U-1 whole genome shotgun sequence.</title>
        <authorList>
            <person name="Imajoh M."/>
            <person name="Fukumoto Y."/>
            <person name="Sukeda M."/>
            <person name="Yamane J."/>
            <person name="Yamasaki K."/>
            <person name="Shimizu M."/>
            <person name="Ohnishi K."/>
            <person name="Oshima S."/>
        </authorList>
    </citation>
    <scope>NUCLEOTIDE SEQUENCE [LARGE SCALE GENOMIC DNA]</scope>
    <source>
        <strain evidence="2">U-1</strain>
    </source>
</reference>
<dbReference type="EMBL" id="BBYQ01000294">
    <property type="protein sequence ID" value="GAP33501.1"/>
    <property type="molecule type" value="Genomic_DNA"/>
</dbReference>
<dbReference type="AlphaFoldDB" id="A0ABC9Z7Z6"/>
<feature type="non-terminal residue" evidence="1">
    <location>
        <position position="1"/>
    </location>
</feature>
<gene>
    <name evidence="1" type="ORF">NSK11_contig00294-0001</name>
</gene>
<organism evidence="1 2">
    <name type="scientific">Nocardia seriolae</name>
    <dbReference type="NCBI Taxonomy" id="37332"/>
    <lineage>
        <taxon>Bacteria</taxon>
        <taxon>Bacillati</taxon>
        <taxon>Actinomycetota</taxon>
        <taxon>Actinomycetes</taxon>
        <taxon>Mycobacteriales</taxon>
        <taxon>Nocardiaceae</taxon>
        <taxon>Nocardia</taxon>
    </lineage>
</organism>
<dbReference type="Proteomes" id="UP000037179">
    <property type="component" value="Unassembled WGS sequence"/>
</dbReference>
<evidence type="ECO:0000313" key="2">
    <source>
        <dbReference type="Proteomes" id="UP000037179"/>
    </source>
</evidence>
<reference evidence="1 2" key="2">
    <citation type="journal article" date="2016" name="Genome Announc.">
        <title>Draft Genome Sequence of Erythromycin- and Oxytetracycline-Sensitive Nocardia seriolae Strain U-1 (NBRC 110359).</title>
        <authorList>
            <person name="Imajoh M."/>
            <person name="Sukeda M."/>
            <person name="Shimizu M."/>
            <person name="Yamane J."/>
            <person name="Ohnishi K."/>
            <person name="Oshima S."/>
        </authorList>
    </citation>
    <scope>NUCLEOTIDE SEQUENCE [LARGE SCALE GENOMIC DNA]</scope>
    <source>
        <strain evidence="1 2">U-1</strain>
    </source>
</reference>
<comment type="caution">
    <text evidence="1">The sequence shown here is derived from an EMBL/GenBank/DDBJ whole genome shotgun (WGS) entry which is preliminary data.</text>
</comment>
<proteinExistence type="predicted"/>
<name>A0ABC9Z7Z6_9NOCA</name>